<keyword evidence="2" id="KW-1185">Reference proteome</keyword>
<name>A0A420E7I0_9ALTE</name>
<accession>A0A420E7I0</accession>
<protein>
    <submittedName>
        <fullName evidence="1">DUF416 family protein</fullName>
    </submittedName>
</protein>
<evidence type="ECO:0000313" key="1">
    <source>
        <dbReference type="EMBL" id="RKF14444.1"/>
    </source>
</evidence>
<proteinExistence type="predicted"/>
<dbReference type="Proteomes" id="UP000286482">
    <property type="component" value="Unassembled WGS sequence"/>
</dbReference>
<dbReference type="OrthoDB" id="9204516at2"/>
<dbReference type="Gene3D" id="1.20.1590.10">
    <property type="entry name" value="YP_001051499.1 domain like"/>
    <property type="match status" value="1"/>
</dbReference>
<sequence>MVNSDSLQEKLAPIELRISALNRWQKTLFCICLLQRSSPNFQLFAENTDPEHAEALSKLLNLFWESQLVPSSRINFAVQHERFELVIPNPDDYDFFGVYPALDCCVLAELCFSCIGDFQGDEASNALQTSLASVLSFLELQNPEFDEHDAQHLNAPLLVDELEFANSLLLMLANHDKGSKQAAELRTLAYNQGVSNIGICLEDD</sequence>
<dbReference type="RefSeq" id="WP_120356255.1">
    <property type="nucleotide sequence ID" value="NZ_RAQO01000009.1"/>
</dbReference>
<reference evidence="1 2" key="1">
    <citation type="submission" date="2018-09" db="EMBL/GenBank/DDBJ databases">
        <authorList>
            <person name="Wang Z."/>
        </authorList>
    </citation>
    <scope>NUCLEOTIDE SEQUENCE [LARGE SCALE GENOMIC DNA]</scope>
    <source>
        <strain evidence="1 2">ALS 81</strain>
    </source>
</reference>
<dbReference type="AlphaFoldDB" id="A0A420E7I0"/>
<dbReference type="InterPro" id="IPR023381">
    <property type="entry name" value="YP001051499.1-like_dom_sf"/>
</dbReference>
<gene>
    <name evidence="1" type="ORF">DBZ36_17480</name>
</gene>
<comment type="caution">
    <text evidence="1">The sequence shown here is derived from an EMBL/GenBank/DDBJ whole genome shotgun (WGS) entry which is preliminary data.</text>
</comment>
<dbReference type="InterPro" id="IPR007338">
    <property type="entry name" value="DUF416"/>
</dbReference>
<evidence type="ECO:0000313" key="2">
    <source>
        <dbReference type="Proteomes" id="UP000286482"/>
    </source>
</evidence>
<dbReference type="Pfam" id="PF04222">
    <property type="entry name" value="DUF416"/>
    <property type="match status" value="1"/>
</dbReference>
<organism evidence="1 2">
    <name type="scientific">Alginatibacterium sediminis</name>
    <dbReference type="NCBI Taxonomy" id="2164068"/>
    <lineage>
        <taxon>Bacteria</taxon>
        <taxon>Pseudomonadati</taxon>
        <taxon>Pseudomonadota</taxon>
        <taxon>Gammaproteobacteria</taxon>
        <taxon>Alteromonadales</taxon>
        <taxon>Alteromonadaceae</taxon>
        <taxon>Alginatibacterium</taxon>
    </lineage>
</organism>
<dbReference type="EMBL" id="RAQO01000009">
    <property type="protein sequence ID" value="RKF14444.1"/>
    <property type="molecule type" value="Genomic_DNA"/>
</dbReference>